<feature type="domain" description="Amidase" evidence="2">
    <location>
        <begin position="27"/>
        <end position="475"/>
    </location>
</feature>
<dbReference type="InterPro" id="IPR036928">
    <property type="entry name" value="AS_sf"/>
</dbReference>
<organism evidence="3 4">
    <name type="scientific">Sapientia aquatica</name>
    <dbReference type="NCBI Taxonomy" id="1549640"/>
    <lineage>
        <taxon>Bacteria</taxon>
        <taxon>Pseudomonadati</taxon>
        <taxon>Pseudomonadota</taxon>
        <taxon>Betaproteobacteria</taxon>
        <taxon>Burkholderiales</taxon>
        <taxon>Oxalobacteraceae</taxon>
        <taxon>Sapientia</taxon>
    </lineage>
</organism>
<reference evidence="3 4" key="1">
    <citation type="submission" date="2019-03" db="EMBL/GenBank/DDBJ databases">
        <title>Sapientia aquatica gen. nov., sp. nov., isolated from a crater lake.</title>
        <authorList>
            <person name="Felfoldi T."/>
            <person name="Szabo A."/>
            <person name="Toth E."/>
            <person name="Schumann P."/>
            <person name="Keki Z."/>
            <person name="Marialigeti K."/>
            <person name="Mathe I."/>
        </authorList>
    </citation>
    <scope>NUCLEOTIDE SEQUENCE [LARGE SCALE GENOMIC DNA]</scope>
    <source>
        <strain evidence="3 4">SA-152</strain>
    </source>
</reference>
<comment type="similarity">
    <text evidence="1">Belongs to the amidase family.</text>
</comment>
<dbReference type="InterPro" id="IPR020556">
    <property type="entry name" value="Amidase_CS"/>
</dbReference>
<keyword evidence="4" id="KW-1185">Reference proteome</keyword>
<dbReference type="OrthoDB" id="8576090at2"/>
<gene>
    <name evidence="3" type="ORF">E2I14_18765</name>
</gene>
<dbReference type="PROSITE" id="PS00571">
    <property type="entry name" value="AMIDASES"/>
    <property type="match status" value="1"/>
</dbReference>
<evidence type="ECO:0000313" key="4">
    <source>
        <dbReference type="Proteomes" id="UP000294829"/>
    </source>
</evidence>
<dbReference type="InterPro" id="IPR023631">
    <property type="entry name" value="Amidase_dom"/>
</dbReference>
<dbReference type="SUPFAM" id="SSF75304">
    <property type="entry name" value="Amidase signature (AS) enzymes"/>
    <property type="match status" value="1"/>
</dbReference>
<name>A0A4R5VPX8_9BURK</name>
<dbReference type="PANTHER" id="PTHR11895">
    <property type="entry name" value="TRANSAMIDASE"/>
    <property type="match status" value="1"/>
</dbReference>
<dbReference type="PANTHER" id="PTHR11895:SF7">
    <property type="entry name" value="GLUTAMYL-TRNA(GLN) AMIDOTRANSFERASE SUBUNIT A, MITOCHONDRIAL"/>
    <property type="match status" value="1"/>
</dbReference>
<comment type="caution">
    <text evidence="3">The sequence shown here is derived from an EMBL/GenBank/DDBJ whole genome shotgun (WGS) entry which is preliminary data.</text>
</comment>
<dbReference type="InterPro" id="IPR000120">
    <property type="entry name" value="Amidase"/>
</dbReference>
<dbReference type="GO" id="GO:0003824">
    <property type="term" value="F:catalytic activity"/>
    <property type="evidence" value="ECO:0007669"/>
    <property type="project" value="InterPro"/>
</dbReference>
<dbReference type="AlphaFoldDB" id="A0A4R5VPX8"/>
<evidence type="ECO:0000256" key="1">
    <source>
        <dbReference type="ARBA" id="ARBA00009199"/>
    </source>
</evidence>
<evidence type="ECO:0000313" key="3">
    <source>
        <dbReference type="EMBL" id="TDK59577.1"/>
    </source>
</evidence>
<evidence type="ECO:0000259" key="2">
    <source>
        <dbReference type="Pfam" id="PF01425"/>
    </source>
</evidence>
<dbReference type="Pfam" id="PF01425">
    <property type="entry name" value="Amidase"/>
    <property type="match status" value="1"/>
</dbReference>
<proteinExistence type="inferred from homology"/>
<dbReference type="Proteomes" id="UP000294829">
    <property type="component" value="Unassembled WGS sequence"/>
</dbReference>
<dbReference type="EMBL" id="SMYL01000023">
    <property type="protein sequence ID" value="TDK59577.1"/>
    <property type="molecule type" value="Genomic_DNA"/>
</dbReference>
<protein>
    <submittedName>
        <fullName evidence="3">Amidase</fullName>
    </submittedName>
</protein>
<accession>A0A4R5VPX8</accession>
<dbReference type="Gene3D" id="3.90.1300.10">
    <property type="entry name" value="Amidase signature (AS) domain"/>
    <property type="match status" value="1"/>
</dbReference>
<sequence length="497" mass="52632">MTQSDYVQLDATAMAALVRNKEISGKELLAAALRQYELVNPQINAVSALLLEHAQRQAPNVSGVLAGVPMLIKEVTQDYAGQSTSYGSRAFGNIVATQHSTIVQRFLDAGAQIFGKTTTPELALKGVTESSAFGITRNPWDVTRTPGGSSGGSAAAVAAGIVPMAGANDGGGSIRIPAACCGLFGLRPSRGRVSVGPAQGEVWDGASSDLVISRSVRDTALALDVQSAAAVGDPFVIARPEQAFSALAVREPGRLRIAVNRLSPLGTAVHSDAVAAVDKTVALLQSLGHEVVEDAPRYDGTELARCYIHMYYGHVAATIAQARSLGACASDFEMLTQILGVLGRAMNAGEYVSSHRKWNQFARVLGDFYTRVDLYLTPTLAQAPIRHGELDLPVWQQAMLGMLLHSGLLNVLARLGITDGLVDQIARDSLSFTPFSQLANLTGTPAMSVPLYWTDEGLPLGVQFCGPFGSEARLLQLANQLETAQPWFKKLPNLALG</sequence>